<dbReference type="eggNOG" id="KOG1575">
    <property type="taxonomic scope" value="Eukaryota"/>
</dbReference>
<dbReference type="PANTHER" id="PTHR43150">
    <property type="entry name" value="HYPERKINETIC, ISOFORM M"/>
    <property type="match status" value="1"/>
</dbReference>
<keyword evidence="6" id="KW-0521">NADP</keyword>
<dbReference type="InterPro" id="IPR005983">
    <property type="entry name" value="K_chnl_volt-dep_bsu_KCNAB"/>
</dbReference>
<dbReference type="VEuPathDB" id="FungiDB:SPPG_00476"/>
<dbReference type="GO" id="GO:0016491">
    <property type="term" value="F:oxidoreductase activity"/>
    <property type="evidence" value="ECO:0007669"/>
    <property type="project" value="UniProtKB-KW"/>
</dbReference>
<accession>A0A0L0HUI3</accession>
<keyword evidence="3" id="KW-0813">Transport</keyword>
<keyword evidence="4" id="KW-0963">Cytoplasm</keyword>
<gene>
    <name evidence="11" type="ORF">SPPG_00476</name>
</gene>
<dbReference type="AlphaFoldDB" id="A0A0L0HUI3"/>
<dbReference type="GO" id="GO:0005249">
    <property type="term" value="F:voltage-gated potassium channel activity"/>
    <property type="evidence" value="ECO:0007669"/>
    <property type="project" value="InterPro"/>
</dbReference>
<feature type="domain" description="NADP-dependent oxidoreductase" evidence="10">
    <location>
        <begin position="24"/>
        <end position="330"/>
    </location>
</feature>
<dbReference type="OMA" id="MWAGPYG"/>
<evidence type="ECO:0000256" key="1">
    <source>
        <dbReference type="ARBA" id="ARBA00004496"/>
    </source>
</evidence>
<evidence type="ECO:0000256" key="3">
    <source>
        <dbReference type="ARBA" id="ARBA00022448"/>
    </source>
</evidence>
<keyword evidence="8" id="KW-0560">Oxidoreductase</keyword>
<keyword evidence="11" id="KW-0407">Ion channel</keyword>
<organism evidence="11 12">
    <name type="scientific">Spizellomyces punctatus (strain DAOM BR117)</name>
    <dbReference type="NCBI Taxonomy" id="645134"/>
    <lineage>
        <taxon>Eukaryota</taxon>
        <taxon>Fungi</taxon>
        <taxon>Fungi incertae sedis</taxon>
        <taxon>Chytridiomycota</taxon>
        <taxon>Chytridiomycota incertae sedis</taxon>
        <taxon>Chytridiomycetes</taxon>
        <taxon>Spizellomycetales</taxon>
        <taxon>Spizellomycetaceae</taxon>
        <taxon>Spizellomyces</taxon>
    </lineage>
</organism>
<evidence type="ECO:0000256" key="7">
    <source>
        <dbReference type="ARBA" id="ARBA00022958"/>
    </source>
</evidence>
<dbReference type="InParanoid" id="A0A0L0HUI3"/>
<evidence type="ECO:0000256" key="4">
    <source>
        <dbReference type="ARBA" id="ARBA00022490"/>
    </source>
</evidence>
<evidence type="ECO:0000256" key="9">
    <source>
        <dbReference type="ARBA" id="ARBA00023065"/>
    </source>
</evidence>
<dbReference type="FunCoup" id="A0A0L0HUI3">
    <property type="interactions" value="7"/>
</dbReference>
<keyword evidence="12" id="KW-1185">Reference proteome</keyword>
<evidence type="ECO:0000256" key="6">
    <source>
        <dbReference type="ARBA" id="ARBA00022857"/>
    </source>
</evidence>
<dbReference type="OrthoDB" id="1720422at2759"/>
<name>A0A0L0HUI3_SPIPD</name>
<evidence type="ECO:0000256" key="5">
    <source>
        <dbReference type="ARBA" id="ARBA00022538"/>
    </source>
</evidence>
<dbReference type="NCBIfam" id="TIGR01293">
    <property type="entry name" value="Kv_beta"/>
    <property type="match status" value="1"/>
</dbReference>
<evidence type="ECO:0000256" key="2">
    <source>
        <dbReference type="ARBA" id="ARBA00006515"/>
    </source>
</evidence>
<keyword evidence="5" id="KW-0633">Potassium transport</keyword>
<keyword evidence="9" id="KW-0406">Ion transport</keyword>
<evidence type="ECO:0000313" key="11">
    <source>
        <dbReference type="EMBL" id="KND04773.1"/>
    </source>
</evidence>
<dbReference type="Gene3D" id="3.20.20.100">
    <property type="entry name" value="NADP-dependent oxidoreductase domain"/>
    <property type="match status" value="1"/>
</dbReference>
<sequence>MAANTNMEYRFLGRSGLKVSVFSLGGWVTFGGQVGNEATFSCMKAAYDAGINFFDNAEVYAGGESERAMGLAIKHFGWKRSDLVISTKIYWGGKGPNDTGLSRKHIVEGTKAALERLQLDYVDLIFAHRPDNLTPMEEIVRAFNWVIEKGYAFYWGTSEWSAEQISDAHRIAEKLGLIGPLMEQPQYNMFHRERFEVEYAPLYKKHGLGTTIWSPLASGVLTGKYNAGVVPDGSRFALKDSAVIQRIRASALDTEEGRTKIAKVQKLEPIAKKLDCTLAQLALAWCAKNPNVSTVITGASRPEQVVENVKAIEILPKLTPEILAEIEEILDNAPKADVDRY</sequence>
<dbReference type="GO" id="GO:0005737">
    <property type="term" value="C:cytoplasm"/>
    <property type="evidence" value="ECO:0007669"/>
    <property type="project" value="UniProtKB-SubCell"/>
</dbReference>
<dbReference type="GeneID" id="27684199"/>
<dbReference type="PRINTS" id="PR01577">
    <property type="entry name" value="KCNABCHANNEL"/>
</dbReference>
<dbReference type="InterPro" id="IPR036812">
    <property type="entry name" value="NAD(P)_OxRdtase_dom_sf"/>
</dbReference>
<keyword evidence="7" id="KW-0630">Potassium</keyword>
<dbReference type="PANTHER" id="PTHR43150:SF2">
    <property type="entry name" value="HYPERKINETIC, ISOFORM M"/>
    <property type="match status" value="1"/>
</dbReference>
<dbReference type="EMBL" id="KQ257450">
    <property type="protein sequence ID" value="KND04773.1"/>
    <property type="molecule type" value="Genomic_DNA"/>
</dbReference>
<protein>
    <submittedName>
        <fullName evidence="11">Voltage-dependent potassium channel beta subunit</fullName>
    </submittedName>
</protein>
<dbReference type="RefSeq" id="XP_016612812.1">
    <property type="nucleotide sequence ID" value="XM_016748801.1"/>
</dbReference>
<comment type="subcellular location">
    <subcellularLocation>
        <location evidence="1">Cytoplasm</location>
    </subcellularLocation>
</comment>
<dbReference type="SUPFAM" id="SSF51430">
    <property type="entry name" value="NAD(P)-linked oxidoreductase"/>
    <property type="match status" value="1"/>
</dbReference>
<dbReference type="CDD" id="cd19143">
    <property type="entry name" value="AKR_AKR6C1_2"/>
    <property type="match status" value="1"/>
</dbReference>
<reference evidence="11 12" key="1">
    <citation type="submission" date="2009-08" db="EMBL/GenBank/DDBJ databases">
        <title>The Genome Sequence of Spizellomyces punctatus strain DAOM BR117.</title>
        <authorList>
            <consortium name="The Broad Institute Genome Sequencing Platform"/>
            <person name="Russ C."/>
            <person name="Cuomo C."/>
            <person name="Shea T."/>
            <person name="Young S.K."/>
            <person name="Zeng Q."/>
            <person name="Koehrsen M."/>
            <person name="Haas B."/>
            <person name="Borodovsky M."/>
            <person name="Guigo R."/>
            <person name="Alvarado L."/>
            <person name="Berlin A."/>
            <person name="Bochicchio J."/>
            <person name="Borenstein D."/>
            <person name="Chapman S."/>
            <person name="Chen Z."/>
            <person name="Engels R."/>
            <person name="Freedman E."/>
            <person name="Gellesch M."/>
            <person name="Goldberg J."/>
            <person name="Griggs A."/>
            <person name="Gujja S."/>
            <person name="Heiman D."/>
            <person name="Hepburn T."/>
            <person name="Howarth C."/>
            <person name="Jen D."/>
            <person name="Larson L."/>
            <person name="Lewis B."/>
            <person name="Mehta T."/>
            <person name="Park D."/>
            <person name="Pearson M."/>
            <person name="Roberts A."/>
            <person name="Saif S."/>
            <person name="Shenoy N."/>
            <person name="Sisk P."/>
            <person name="Stolte C."/>
            <person name="Sykes S."/>
            <person name="Thomson T."/>
            <person name="Walk T."/>
            <person name="White J."/>
            <person name="Yandava C."/>
            <person name="Burger G."/>
            <person name="Gray M.W."/>
            <person name="Holland P.W.H."/>
            <person name="King N."/>
            <person name="Lang F.B.F."/>
            <person name="Roger A.J."/>
            <person name="Ruiz-Trillo I."/>
            <person name="Lander E."/>
            <person name="Nusbaum C."/>
        </authorList>
    </citation>
    <scope>NUCLEOTIDE SEQUENCE [LARGE SCALE GENOMIC DNA]</scope>
    <source>
        <strain evidence="11 12">DAOM BR117</strain>
    </source>
</reference>
<dbReference type="InterPro" id="IPR023210">
    <property type="entry name" value="NADP_OxRdtase_dom"/>
</dbReference>
<dbReference type="Proteomes" id="UP000053201">
    <property type="component" value="Unassembled WGS sequence"/>
</dbReference>
<evidence type="ECO:0000256" key="8">
    <source>
        <dbReference type="ARBA" id="ARBA00023002"/>
    </source>
</evidence>
<evidence type="ECO:0000313" key="12">
    <source>
        <dbReference type="Proteomes" id="UP000053201"/>
    </source>
</evidence>
<dbReference type="Pfam" id="PF00248">
    <property type="entry name" value="Aldo_ket_red"/>
    <property type="match status" value="1"/>
</dbReference>
<evidence type="ECO:0000259" key="10">
    <source>
        <dbReference type="Pfam" id="PF00248"/>
    </source>
</evidence>
<dbReference type="STRING" id="645134.A0A0L0HUI3"/>
<proteinExistence type="inferred from homology"/>
<dbReference type="InterPro" id="IPR005399">
    <property type="entry name" value="K_chnl_volt-dep_bsu_KCNAB-rel"/>
</dbReference>
<comment type="similarity">
    <text evidence="2">Belongs to the shaker potassium channel beta subunit family.</text>
</comment>